<dbReference type="EMBL" id="JAUJYO010000007">
    <property type="protein sequence ID" value="KAK1312843.1"/>
    <property type="molecule type" value="Genomic_DNA"/>
</dbReference>
<comment type="caution">
    <text evidence="1">The sequence shown here is derived from an EMBL/GenBank/DDBJ whole genome shotgun (WGS) entry which is preliminary data.</text>
</comment>
<proteinExistence type="predicted"/>
<accession>A0AAV9EJ72</accession>
<name>A0AAV9EJ72_ACOCL</name>
<evidence type="ECO:0000313" key="1">
    <source>
        <dbReference type="EMBL" id="KAK1312843.1"/>
    </source>
</evidence>
<protein>
    <submittedName>
        <fullName evidence="1">Uncharacterized protein</fullName>
    </submittedName>
</protein>
<sequence length="180" mass="20395">MSHSSQGPQCAHHLKLIRRWEDLQHPPSRASLFIALHRVIRRVTLHGQRAMQDELCNIAWPTGIEEDWLLWRAKMAYNKKAIFCCDIGIVAVIHFLDFRIAIARAGDDRGRWTELEISSQASFIDLTYHGGRLYVFEDGDDHVAVLDDLSSHVRGVGAGYSPNPRILGTLLKAWSAVTRV</sequence>
<reference evidence="1" key="2">
    <citation type="submission" date="2023-06" db="EMBL/GenBank/DDBJ databases">
        <authorList>
            <person name="Ma L."/>
            <person name="Liu K.-W."/>
            <person name="Li Z."/>
            <person name="Hsiao Y.-Y."/>
            <person name="Qi Y."/>
            <person name="Fu T."/>
            <person name="Tang G."/>
            <person name="Zhang D."/>
            <person name="Sun W.-H."/>
            <person name="Liu D.-K."/>
            <person name="Li Y."/>
            <person name="Chen G.-Z."/>
            <person name="Liu X.-D."/>
            <person name="Liao X.-Y."/>
            <person name="Jiang Y.-T."/>
            <person name="Yu X."/>
            <person name="Hao Y."/>
            <person name="Huang J."/>
            <person name="Zhao X.-W."/>
            <person name="Ke S."/>
            <person name="Chen Y.-Y."/>
            <person name="Wu W.-L."/>
            <person name="Hsu J.-L."/>
            <person name="Lin Y.-F."/>
            <person name="Huang M.-D."/>
            <person name="Li C.-Y."/>
            <person name="Huang L."/>
            <person name="Wang Z.-W."/>
            <person name="Zhao X."/>
            <person name="Zhong W.-Y."/>
            <person name="Peng D.-H."/>
            <person name="Ahmad S."/>
            <person name="Lan S."/>
            <person name="Zhang J.-S."/>
            <person name="Tsai W.-C."/>
            <person name="Van De Peer Y."/>
            <person name="Liu Z.-J."/>
        </authorList>
    </citation>
    <scope>NUCLEOTIDE SEQUENCE</scope>
    <source>
        <strain evidence="1">CP</strain>
        <tissue evidence="1">Leaves</tissue>
    </source>
</reference>
<dbReference type="AlphaFoldDB" id="A0AAV9EJ72"/>
<evidence type="ECO:0000313" key="2">
    <source>
        <dbReference type="Proteomes" id="UP001180020"/>
    </source>
</evidence>
<reference evidence="1" key="1">
    <citation type="journal article" date="2023" name="Nat. Commun.">
        <title>Diploid and tetraploid genomes of Acorus and the evolution of monocots.</title>
        <authorList>
            <person name="Ma L."/>
            <person name="Liu K.W."/>
            <person name="Li Z."/>
            <person name="Hsiao Y.Y."/>
            <person name="Qi Y."/>
            <person name="Fu T."/>
            <person name="Tang G.D."/>
            <person name="Zhang D."/>
            <person name="Sun W.H."/>
            <person name="Liu D.K."/>
            <person name="Li Y."/>
            <person name="Chen G.Z."/>
            <person name="Liu X.D."/>
            <person name="Liao X.Y."/>
            <person name="Jiang Y.T."/>
            <person name="Yu X."/>
            <person name="Hao Y."/>
            <person name="Huang J."/>
            <person name="Zhao X.W."/>
            <person name="Ke S."/>
            <person name="Chen Y.Y."/>
            <person name="Wu W.L."/>
            <person name="Hsu J.L."/>
            <person name="Lin Y.F."/>
            <person name="Huang M.D."/>
            <person name="Li C.Y."/>
            <person name="Huang L."/>
            <person name="Wang Z.W."/>
            <person name="Zhao X."/>
            <person name="Zhong W.Y."/>
            <person name="Peng D.H."/>
            <person name="Ahmad S."/>
            <person name="Lan S."/>
            <person name="Zhang J.S."/>
            <person name="Tsai W.C."/>
            <person name="Van de Peer Y."/>
            <person name="Liu Z.J."/>
        </authorList>
    </citation>
    <scope>NUCLEOTIDE SEQUENCE</scope>
    <source>
        <strain evidence="1">CP</strain>
    </source>
</reference>
<organism evidence="1 2">
    <name type="scientific">Acorus calamus</name>
    <name type="common">Sweet flag</name>
    <dbReference type="NCBI Taxonomy" id="4465"/>
    <lineage>
        <taxon>Eukaryota</taxon>
        <taxon>Viridiplantae</taxon>
        <taxon>Streptophyta</taxon>
        <taxon>Embryophyta</taxon>
        <taxon>Tracheophyta</taxon>
        <taxon>Spermatophyta</taxon>
        <taxon>Magnoliopsida</taxon>
        <taxon>Liliopsida</taxon>
        <taxon>Acoraceae</taxon>
        <taxon>Acorus</taxon>
    </lineage>
</organism>
<keyword evidence="2" id="KW-1185">Reference proteome</keyword>
<gene>
    <name evidence="1" type="ORF">QJS10_CPA07g00756</name>
</gene>
<dbReference type="Proteomes" id="UP001180020">
    <property type="component" value="Unassembled WGS sequence"/>
</dbReference>